<dbReference type="GO" id="GO:0071949">
    <property type="term" value="F:FAD binding"/>
    <property type="evidence" value="ECO:0007669"/>
    <property type="project" value="InterPro"/>
</dbReference>
<dbReference type="PANTHER" id="PTHR42973">
    <property type="entry name" value="BINDING OXIDOREDUCTASE, PUTATIVE (AFU_ORTHOLOGUE AFUA_1G17690)-RELATED"/>
    <property type="match status" value="1"/>
</dbReference>
<evidence type="ECO:0000256" key="4">
    <source>
        <dbReference type="ARBA" id="ARBA00023002"/>
    </source>
</evidence>
<dbReference type="OrthoDB" id="2151789at2759"/>
<evidence type="ECO:0000256" key="5">
    <source>
        <dbReference type="SAM" id="SignalP"/>
    </source>
</evidence>
<feature type="domain" description="FAD-binding PCMH-type" evidence="6">
    <location>
        <begin position="106"/>
        <end position="276"/>
    </location>
</feature>
<keyword evidence="4" id="KW-0560">Oxidoreductase</keyword>
<evidence type="ECO:0000256" key="2">
    <source>
        <dbReference type="ARBA" id="ARBA00022630"/>
    </source>
</evidence>
<proteinExistence type="inferred from homology"/>
<comment type="caution">
    <text evidence="7">The sequence shown here is derived from an EMBL/GenBank/DDBJ whole genome shotgun (WGS) entry which is preliminary data.</text>
</comment>
<dbReference type="Gene3D" id="3.30.465.10">
    <property type="match status" value="1"/>
</dbReference>
<dbReference type="InterPro" id="IPR016166">
    <property type="entry name" value="FAD-bd_PCMH"/>
</dbReference>
<dbReference type="InterPro" id="IPR036318">
    <property type="entry name" value="FAD-bd_PCMH-like_sf"/>
</dbReference>
<gene>
    <name evidence="7" type="ORF">K461DRAFT_329233</name>
</gene>
<dbReference type="SUPFAM" id="SSF56176">
    <property type="entry name" value="FAD-binding/transporter-associated domain-like"/>
    <property type="match status" value="1"/>
</dbReference>
<sequence>MRLTTPLLWSSLILPLEALAQQIGQVSSFSEPQHLDIAATLEAKGVNLAALPSLSKLGNIANISESLACSTTCSLLYTLYGSEHVLQPNSSAYSTSAHHYWSNVQADATPSCIYMPSDAKSVSVLVLLARLTSCPFAVKSGGHAAFSGASSITKGITVSLEKMIEVTLQKNDSIASIGPGNTWGNVYIALEKHNLTVVGGRNSDVGMGLVLGGGISFFSNLYGWACDNVASFEIVLACGSIVTASPTQYQDLFYALRGGGNNFGIVTKFNLATVKMPQGLMWGGSKYYLEINFAEVNNAFTQLSRNPEKDPNAGQWVTWVNVNGSKLAIAELWHVTPQSTAAPIFSNYTAIPAILDSTRNWTMSNYTQKIQGDDPDGFRHYFYSMTVKDDADLQNTARDIFYAETNLSGIRDFFISMTWQSITKPQIQQMAKNGGNPLGLTPDDGPLTLILLDCKYSDANDAEAVYKAGSNTLSKIKSEAVSRGLQSDYLYMNYASQYQDVIASYGTANKQRLISIADKYDPTGLFQKLSPGFFKLNHAPVPGTNFFSF</sequence>
<dbReference type="InterPro" id="IPR006094">
    <property type="entry name" value="Oxid_FAD_bind_N"/>
</dbReference>
<comment type="similarity">
    <text evidence="1">Belongs to the oxygen-dependent FAD-linked oxidoreductase family.</text>
</comment>
<dbReference type="PANTHER" id="PTHR42973:SF34">
    <property type="entry name" value="FAD BINDING DOMAIN PROTEIN (AFU_ORTHOLOGUE AFUA_3G02770)"/>
    <property type="match status" value="1"/>
</dbReference>
<dbReference type="Proteomes" id="UP000799439">
    <property type="component" value="Unassembled WGS sequence"/>
</dbReference>
<dbReference type="GO" id="GO:0016491">
    <property type="term" value="F:oxidoreductase activity"/>
    <property type="evidence" value="ECO:0007669"/>
    <property type="project" value="UniProtKB-KW"/>
</dbReference>
<dbReference type="AlphaFoldDB" id="A0A9P4MEI1"/>
<keyword evidence="8" id="KW-1185">Reference proteome</keyword>
<keyword evidence="2" id="KW-0285">Flavoprotein</keyword>
<evidence type="ECO:0000256" key="3">
    <source>
        <dbReference type="ARBA" id="ARBA00022827"/>
    </source>
</evidence>
<accession>A0A9P4MEI1</accession>
<evidence type="ECO:0000313" key="7">
    <source>
        <dbReference type="EMBL" id="KAF2150193.1"/>
    </source>
</evidence>
<evidence type="ECO:0000313" key="8">
    <source>
        <dbReference type="Proteomes" id="UP000799439"/>
    </source>
</evidence>
<dbReference type="InterPro" id="IPR016169">
    <property type="entry name" value="FAD-bd_PCMH_sub2"/>
</dbReference>
<organism evidence="7 8">
    <name type="scientific">Myriangium duriaei CBS 260.36</name>
    <dbReference type="NCBI Taxonomy" id="1168546"/>
    <lineage>
        <taxon>Eukaryota</taxon>
        <taxon>Fungi</taxon>
        <taxon>Dikarya</taxon>
        <taxon>Ascomycota</taxon>
        <taxon>Pezizomycotina</taxon>
        <taxon>Dothideomycetes</taxon>
        <taxon>Dothideomycetidae</taxon>
        <taxon>Myriangiales</taxon>
        <taxon>Myriangiaceae</taxon>
        <taxon>Myriangium</taxon>
    </lineage>
</organism>
<evidence type="ECO:0000256" key="1">
    <source>
        <dbReference type="ARBA" id="ARBA00005466"/>
    </source>
</evidence>
<keyword evidence="3" id="KW-0274">FAD</keyword>
<dbReference type="PROSITE" id="PS51387">
    <property type="entry name" value="FAD_PCMH"/>
    <property type="match status" value="1"/>
</dbReference>
<evidence type="ECO:0000259" key="6">
    <source>
        <dbReference type="PROSITE" id="PS51387"/>
    </source>
</evidence>
<reference evidence="7" key="1">
    <citation type="journal article" date="2020" name="Stud. Mycol.">
        <title>101 Dothideomycetes genomes: a test case for predicting lifestyles and emergence of pathogens.</title>
        <authorList>
            <person name="Haridas S."/>
            <person name="Albert R."/>
            <person name="Binder M."/>
            <person name="Bloem J."/>
            <person name="Labutti K."/>
            <person name="Salamov A."/>
            <person name="Andreopoulos B."/>
            <person name="Baker S."/>
            <person name="Barry K."/>
            <person name="Bills G."/>
            <person name="Bluhm B."/>
            <person name="Cannon C."/>
            <person name="Castanera R."/>
            <person name="Culley D."/>
            <person name="Daum C."/>
            <person name="Ezra D."/>
            <person name="Gonzalez J."/>
            <person name="Henrissat B."/>
            <person name="Kuo A."/>
            <person name="Liang C."/>
            <person name="Lipzen A."/>
            <person name="Lutzoni F."/>
            <person name="Magnuson J."/>
            <person name="Mondo S."/>
            <person name="Nolan M."/>
            <person name="Ohm R."/>
            <person name="Pangilinan J."/>
            <person name="Park H.-J."/>
            <person name="Ramirez L."/>
            <person name="Alfaro M."/>
            <person name="Sun H."/>
            <person name="Tritt A."/>
            <person name="Yoshinaga Y."/>
            <person name="Zwiers L.-H."/>
            <person name="Turgeon B."/>
            <person name="Goodwin S."/>
            <person name="Spatafora J."/>
            <person name="Crous P."/>
            <person name="Grigoriev I."/>
        </authorList>
    </citation>
    <scope>NUCLEOTIDE SEQUENCE</scope>
    <source>
        <strain evidence="7">CBS 260.36</strain>
    </source>
</reference>
<dbReference type="InterPro" id="IPR050416">
    <property type="entry name" value="FAD-linked_Oxidoreductase"/>
</dbReference>
<name>A0A9P4MEI1_9PEZI</name>
<dbReference type="Pfam" id="PF01565">
    <property type="entry name" value="FAD_binding_4"/>
    <property type="match status" value="1"/>
</dbReference>
<keyword evidence="5" id="KW-0732">Signal</keyword>
<feature type="signal peptide" evidence="5">
    <location>
        <begin position="1"/>
        <end position="20"/>
    </location>
</feature>
<feature type="chain" id="PRO_5040326170" evidence="5">
    <location>
        <begin position="21"/>
        <end position="549"/>
    </location>
</feature>
<dbReference type="EMBL" id="ML996090">
    <property type="protein sequence ID" value="KAF2150193.1"/>
    <property type="molecule type" value="Genomic_DNA"/>
</dbReference>
<protein>
    <submittedName>
        <fullName evidence="7">FAD binding domain protein</fullName>
    </submittedName>
</protein>